<keyword evidence="2" id="KW-1185">Reference proteome</keyword>
<dbReference type="Proteomes" id="UP000593576">
    <property type="component" value="Unassembled WGS sequence"/>
</dbReference>
<dbReference type="PANTHER" id="PTHR31973:SF187">
    <property type="entry name" value="MUTATOR TRANSPOSASE MUDRA PROTEIN"/>
    <property type="match status" value="1"/>
</dbReference>
<dbReference type="OrthoDB" id="1711274at2759"/>
<dbReference type="EMBL" id="JABFAF010000006">
    <property type="protein sequence ID" value="MBA0857974.1"/>
    <property type="molecule type" value="Genomic_DNA"/>
</dbReference>
<reference evidence="1 2" key="1">
    <citation type="journal article" date="2019" name="Genome Biol. Evol.">
        <title>Insights into the evolution of the New World diploid cottons (Gossypium, subgenus Houzingenia) based on genome sequencing.</title>
        <authorList>
            <person name="Grover C.E."/>
            <person name="Arick M.A. 2nd"/>
            <person name="Thrash A."/>
            <person name="Conover J.L."/>
            <person name="Sanders W.S."/>
            <person name="Peterson D.G."/>
            <person name="Frelichowski J.E."/>
            <person name="Scheffler J.A."/>
            <person name="Scheffler B.E."/>
            <person name="Wendel J.F."/>
        </authorList>
    </citation>
    <scope>NUCLEOTIDE SEQUENCE [LARGE SCALE GENOMIC DNA]</scope>
    <source>
        <strain evidence="1">1</strain>
        <tissue evidence="1">Leaf</tissue>
    </source>
</reference>
<dbReference type="AlphaFoldDB" id="A0A7J9LGY0"/>
<evidence type="ECO:0008006" key="3">
    <source>
        <dbReference type="Google" id="ProtNLM"/>
    </source>
</evidence>
<accession>A0A7J9LGY0</accession>
<proteinExistence type="predicted"/>
<name>A0A7J9LGY0_GOSSC</name>
<sequence>MSLDEEYYIILHVGGHFVKDPYVRYVGGEVIMLKEDPETVKFKEIDLYVEHEVDNPIIVGEMFLLTVGEGDVKRVEIDGEGDDKWVEIDREGDDKWVESDGAGDLERVESVGEDDVRGVQVDGEGVSATGIEVDEYGGLESGGQISLGSTVEEDNDSEVAVDEYVGDFATSDGVDNITDGYAGDFATSNGVDNVTAASNREEENGNETKDEHHCSVSFKNKMMTTAIIAQHFEVTIKDHPKMKLREIQKRCASEMHVNVTINCCYRSKKIVKEKMIRNHKEEFGLLWDYAHELRLKMPGSTIKVVVQKVTTNFLPHFKMYYGCFDALKRGYKVGSWFLSLLSTDLGLEDRYRYTIISDQQKIAISDILPRVEHRNCARHVFANWSRRKLEKSYECDFWQIVKYMTKREWENLCSALEKKDKDAYNNLMKKSPKMWTRAFLGTTCKSDIVDNNLCKAFNSNIIEAGFKRIIRMLEDIKTNMMTRIVQKRKLCNVWKQNFGLLVKAKFEANKKDCGEWQLIWNGENGCELRK</sequence>
<evidence type="ECO:0000313" key="2">
    <source>
        <dbReference type="Proteomes" id="UP000593576"/>
    </source>
</evidence>
<evidence type="ECO:0000313" key="1">
    <source>
        <dbReference type="EMBL" id="MBA0857974.1"/>
    </source>
</evidence>
<comment type="caution">
    <text evidence="1">The sequence shown here is derived from an EMBL/GenBank/DDBJ whole genome shotgun (WGS) entry which is preliminary data.</text>
</comment>
<dbReference type="PANTHER" id="PTHR31973">
    <property type="entry name" value="POLYPROTEIN, PUTATIVE-RELATED"/>
    <property type="match status" value="1"/>
</dbReference>
<organism evidence="1 2">
    <name type="scientific">Gossypium schwendimanii</name>
    <name type="common">Cotton</name>
    <dbReference type="NCBI Taxonomy" id="34291"/>
    <lineage>
        <taxon>Eukaryota</taxon>
        <taxon>Viridiplantae</taxon>
        <taxon>Streptophyta</taxon>
        <taxon>Embryophyta</taxon>
        <taxon>Tracheophyta</taxon>
        <taxon>Spermatophyta</taxon>
        <taxon>Magnoliopsida</taxon>
        <taxon>eudicotyledons</taxon>
        <taxon>Gunneridae</taxon>
        <taxon>Pentapetalae</taxon>
        <taxon>rosids</taxon>
        <taxon>malvids</taxon>
        <taxon>Malvales</taxon>
        <taxon>Malvaceae</taxon>
        <taxon>Malvoideae</taxon>
        <taxon>Gossypium</taxon>
    </lineage>
</organism>
<protein>
    <recommendedName>
        <fullName evidence="3">MULE transposase domain-containing protein</fullName>
    </recommendedName>
</protein>
<gene>
    <name evidence="1" type="ORF">Goshw_019742</name>
</gene>